<proteinExistence type="predicted"/>
<accession>A0A919WGJ0</accession>
<dbReference type="Pfam" id="PF17259">
    <property type="entry name" value="DUF5325"/>
    <property type="match status" value="1"/>
</dbReference>
<evidence type="ECO:0000256" key="1">
    <source>
        <dbReference type="SAM" id="Phobius"/>
    </source>
</evidence>
<feature type="transmembrane region" description="Helical" evidence="1">
    <location>
        <begin position="7"/>
        <end position="26"/>
    </location>
</feature>
<evidence type="ECO:0000313" key="3">
    <source>
        <dbReference type="Proteomes" id="UP000682111"/>
    </source>
</evidence>
<sequence>MSNIKWPFLFLAIAAVACMGGVGIAISYRSIIGAVFSLIAFIVVMGFGFTLKRKYKNES</sequence>
<keyword evidence="1" id="KW-0812">Transmembrane</keyword>
<dbReference type="Proteomes" id="UP000682111">
    <property type="component" value="Unassembled WGS sequence"/>
</dbReference>
<dbReference type="EMBL" id="BORC01000002">
    <property type="protein sequence ID" value="GIN61374.1"/>
    <property type="molecule type" value="Genomic_DNA"/>
</dbReference>
<protein>
    <submittedName>
        <fullName evidence="2">Uncharacterized protein</fullName>
    </submittedName>
</protein>
<gene>
    <name evidence="2" type="ORF">J27TS8_13670</name>
</gene>
<dbReference type="RefSeq" id="WP_095313196.1">
    <property type="nucleotide sequence ID" value="NZ_BORC01000002.1"/>
</dbReference>
<keyword evidence="3" id="KW-1185">Reference proteome</keyword>
<organism evidence="2 3">
    <name type="scientific">Robertmurraya siralis</name>
    <dbReference type="NCBI Taxonomy" id="77777"/>
    <lineage>
        <taxon>Bacteria</taxon>
        <taxon>Bacillati</taxon>
        <taxon>Bacillota</taxon>
        <taxon>Bacilli</taxon>
        <taxon>Bacillales</taxon>
        <taxon>Bacillaceae</taxon>
        <taxon>Robertmurraya</taxon>
    </lineage>
</organism>
<name>A0A919WGJ0_9BACI</name>
<dbReference type="OrthoDB" id="2679959at2"/>
<keyword evidence="1" id="KW-1133">Transmembrane helix</keyword>
<dbReference type="InterPro" id="IPR035211">
    <property type="entry name" value="DUF5325"/>
</dbReference>
<keyword evidence="1" id="KW-0472">Membrane</keyword>
<evidence type="ECO:0000313" key="2">
    <source>
        <dbReference type="EMBL" id="GIN61374.1"/>
    </source>
</evidence>
<comment type="caution">
    <text evidence="2">The sequence shown here is derived from an EMBL/GenBank/DDBJ whole genome shotgun (WGS) entry which is preliminary data.</text>
</comment>
<feature type="transmembrane region" description="Helical" evidence="1">
    <location>
        <begin position="32"/>
        <end position="51"/>
    </location>
</feature>
<dbReference type="PROSITE" id="PS51257">
    <property type="entry name" value="PROKAR_LIPOPROTEIN"/>
    <property type="match status" value="1"/>
</dbReference>
<dbReference type="AlphaFoldDB" id="A0A919WGJ0"/>
<reference evidence="2" key="1">
    <citation type="submission" date="2021-03" db="EMBL/GenBank/DDBJ databases">
        <title>Antimicrobial resistance genes in bacteria isolated from Japanese honey, and their potential for conferring macrolide and lincosamide resistance in the American foulbrood pathogen Paenibacillus larvae.</title>
        <authorList>
            <person name="Okamoto M."/>
            <person name="Kumagai M."/>
            <person name="Kanamori H."/>
            <person name="Takamatsu D."/>
        </authorList>
    </citation>
    <scope>NUCLEOTIDE SEQUENCE</scope>
    <source>
        <strain evidence="2">J27TS8</strain>
    </source>
</reference>